<dbReference type="PROSITE" id="PS51257">
    <property type="entry name" value="PROKAR_LIPOPROTEIN"/>
    <property type="match status" value="1"/>
</dbReference>
<name>A0A1Y6FBG1_9SPHN</name>
<evidence type="ECO:0000313" key="4">
    <source>
        <dbReference type="Proteomes" id="UP000194420"/>
    </source>
</evidence>
<dbReference type="AlphaFoldDB" id="A0A1Y6FBG1"/>
<dbReference type="Proteomes" id="UP000194420">
    <property type="component" value="Unassembled WGS sequence"/>
</dbReference>
<dbReference type="Gene3D" id="3.30.750.170">
    <property type="match status" value="1"/>
</dbReference>
<dbReference type="Gene3D" id="2.30.42.10">
    <property type="match status" value="1"/>
</dbReference>
<feature type="chain" id="PRO_5011002659" evidence="1">
    <location>
        <begin position="18"/>
        <end position="481"/>
    </location>
</feature>
<gene>
    <name evidence="3" type="ORF">SAMN06297468_1949</name>
</gene>
<dbReference type="CDD" id="cd07561">
    <property type="entry name" value="Peptidase_S41_CPP_like"/>
    <property type="match status" value="1"/>
</dbReference>
<evidence type="ECO:0000259" key="2">
    <source>
        <dbReference type="SMART" id="SM00245"/>
    </source>
</evidence>
<dbReference type="EMBL" id="FXWG01000002">
    <property type="protein sequence ID" value="SMQ69763.1"/>
    <property type="molecule type" value="Genomic_DNA"/>
</dbReference>
<dbReference type="GO" id="GO:0007165">
    <property type="term" value="P:signal transduction"/>
    <property type="evidence" value="ECO:0007669"/>
    <property type="project" value="TreeGrafter"/>
</dbReference>
<evidence type="ECO:0000256" key="1">
    <source>
        <dbReference type="SAM" id="SignalP"/>
    </source>
</evidence>
<sequence length="481" mass="49814">MSLGRNLIAAIAATSLAACGGGGSSNPGGGVSGGGGSGGGGGGGGAATCSLSDRQDWSLGIINEWYLFPNLLDTSVNKANYSTVQDYIDALVAPARAQDRDRFFTYITSKSEEEALINSGSSAGFGIRLGYDSVNNRVFVLEAYENAPAFGAGMDRGTELLAIGTSSSNLQAVSTLMASGGPQAVINALGPSDPGVTRVIQFRTAAGTTVEQSIAKADYSLDPISDRYGVRIINDGGKKVGYLNLRTFIVSSAAGQLREAYGQFQAEGVTELIIDYRYNGGGLVEVAELMGDLMGGGNVGNVFSRTVLRDSKASENETELFQSEPNAIAPTKIAFIGRGGTASASELVANSMIPYLGNNTALIGANTFGKPVGQFGFDRDECDDRLRVVAFKTENANGQGEYFSGLASVFPNTCRAADDISVQLGDPAEASVATALDFLAGRTCTAIAESGKQGAQAVGPRRDLLQPAQPNAAQHRIPGLF</sequence>
<proteinExistence type="predicted"/>
<feature type="domain" description="Tail specific protease" evidence="2">
    <location>
        <begin position="207"/>
        <end position="411"/>
    </location>
</feature>
<reference evidence="4" key="1">
    <citation type="submission" date="2017-04" db="EMBL/GenBank/DDBJ databases">
        <authorList>
            <person name="Varghese N."/>
            <person name="Submissions S."/>
        </authorList>
    </citation>
    <scope>NUCLEOTIDE SEQUENCE [LARGE SCALE GENOMIC DNA]</scope>
</reference>
<dbReference type="RefSeq" id="WP_086437803.1">
    <property type="nucleotide sequence ID" value="NZ_FXWG01000002.1"/>
</dbReference>
<evidence type="ECO:0000313" key="3">
    <source>
        <dbReference type="EMBL" id="SMQ69763.1"/>
    </source>
</evidence>
<dbReference type="GO" id="GO:0030288">
    <property type="term" value="C:outer membrane-bounded periplasmic space"/>
    <property type="evidence" value="ECO:0007669"/>
    <property type="project" value="TreeGrafter"/>
</dbReference>
<dbReference type="PANTHER" id="PTHR32060">
    <property type="entry name" value="TAIL-SPECIFIC PROTEASE"/>
    <property type="match status" value="1"/>
</dbReference>
<dbReference type="InterPro" id="IPR036034">
    <property type="entry name" value="PDZ_sf"/>
</dbReference>
<accession>A0A1Y6FBG1</accession>
<dbReference type="PANTHER" id="PTHR32060:SF30">
    <property type="entry name" value="CARBOXY-TERMINAL PROCESSING PROTEASE CTPA"/>
    <property type="match status" value="1"/>
</dbReference>
<dbReference type="GO" id="GO:0006508">
    <property type="term" value="P:proteolysis"/>
    <property type="evidence" value="ECO:0007669"/>
    <property type="project" value="InterPro"/>
</dbReference>
<protein>
    <submittedName>
        <fullName evidence="3">Peptidase family S41</fullName>
    </submittedName>
</protein>
<dbReference type="InterPro" id="IPR029045">
    <property type="entry name" value="ClpP/crotonase-like_dom_sf"/>
</dbReference>
<dbReference type="Pfam" id="PF03572">
    <property type="entry name" value="Peptidase_S41"/>
    <property type="match status" value="1"/>
</dbReference>
<organism evidence="3 4">
    <name type="scientific">Altererythrobacter xiamenensis</name>
    <dbReference type="NCBI Taxonomy" id="1316679"/>
    <lineage>
        <taxon>Bacteria</taxon>
        <taxon>Pseudomonadati</taxon>
        <taxon>Pseudomonadota</taxon>
        <taxon>Alphaproteobacteria</taxon>
        <taxon>Sphingomonadales</taxon>
        <taxon>Erythrobacteraceae</taxon>
        <taxon>Altererythrobacter</taxon>
    </lineage>
</organism>
<dbReference type="GO" id="GO:0008236">
    <property type="term" value="F:serine-type peptidase activity"/>
    <property type="evidence" value="ECO:0007669"/>
    <property type="project" value="InterPro"/>
</dbReference>
<dbReference type="SUPFAM" id="SSF52096">
    <property type="entry name" value="ClpP/crotonase"/>
    <property type="match status" value="1"/>
</dbReference>
<dbReference type="SMART" id="SM00245">
    <property type="entry name" value="TSPc"/>
    <property type="match status" value="1"/>
</dbReference>
<dbReference type="InterPro" id="IPR005151">
    <property type="entry name" value="Tail-specific_protease"/>
</dbReference>
<dbReference type="GO" id="GO:0004175">
    <property type="term" value="F:endopeptidase activity"/>
    <property type="evidence" value="ECO:0007669"/>
    <property type="project" value="TreeGrafter"/>
</dbReference>
<dbReference type="OrthoDB" id="7168509at2"/>
<feature type="signal peptide" evidence="1">
    <location>
        <begin position="1"/>
        <end position="17"/>
    </location>
</feature>
<dbReference type="Gene3D" id="3.90.226.10">
    <property type="entry name" value="2-enoyl-CoA Hydratase, Chain A, domain 1"/>
    <property type="match status" value="1"/>
</dbReference>
<keyword evidence="1" id="KW-0732">Signal</keyword>
<keyword evidence="4" id="KW-1185">Reference proteome</keyword>